<dbReference type="EMBL" id="LYVF01000002">
    <property type="protein sequence ID" value="OAT87098.1"/>
    <property type="molecule type" value="Genomic_DNA"/>
</dbReference>
<organism evidence="1 2">
    <name type="scientific">Desulfotomaculum copahuensis</name>
    <dbReference type="NCBI Taxonomy" id="1838280"/>
    <lineage>
        <taxon>Bacteria</taxon>
        <taxon>Bacillati</taxon>
        <taxon>Bacillota</taxon>
        <taxon>Clostridia</taxon>
        <taxon>Eubacteriales</taxon>
        <taxon>Desulfotomaculaceae</taxon>
        <taxon>Desulfotomaculum</taxon>
    </lineage>
</organism>
<dbReference type="Pfam" id="PF00378">
    <property type="entry name" value="ECH_1"/>
    <property type="match status" value="1"/>
</dbReference>
<dbReference type="Gene3D" id="3.30.300.220">
    <property type="match status" value="1"/>
</dbReference>
<gene>
    <name evidence="1" type="ORF">A6M21_02075</name>
</gene>
<dbReference type="OrthoDB" id="370015at2"/>
<accession>A0A1B7LKL9</accession>
<dbReference type="RefSeq" id="WP_066665857.1">
    <property type="nucleotide sequence ID" value="NZ_LYVF01000002.1"/>
</dbReference>
<sequence>MNARNVLKVTGEGVTVPTLSSPEAFNALDDAMDRELVDTLEYCGGDLDTKVVIITARDGPSVPAVSSR</sequence>
<dbReference type="GO" id="GO:0003824">
    <property type="term" value="F:catalytic activity"/>
    <property type="evidence" value="ECO:0007669"/>
    <property type="project" value="UniProtKB-ARBA"/>
</dbReference>
<keyword evidence="2" id="KW-1185">Reference proteome</keyword>
<dbReference type="AlphaFoldDB" id="A0A1B7LKL9"/>
<name>A0A1B7LKL9_9FIRM</name>
<comment type="caution">
    <text evidence="1">The sequence shown here is derived from an EMBL/GenBank/DDBJ whole genome shotgun (WGS) entry which is preliminary data.</text>
</comment>
<dbReference type="Proteomes" id="UP000078532">
    <property type="component" value="Unassembled WGS sequence"/>
</dbReference>
<dbReference type="InterPro" id="IPR001753">
    <property type="entry name" value="Enoyl-CoA_hydra/iso"/>
</dbReference>
<dbReference type="InterPro" id="IPR029045">
    <property type="entry name" value="ClpP/crotonase-like_dom_sf"/>
</dbReference>
<reference evidence="1 2" key="1">
    <citation type="submission" date="2016-04" db="EMBL/GenBank/DDBJ databases">
        <authorList>
            <person name="Evans L.H."/>
            <person name="Alamgir A."/>
            <person name="Owens N."/>
            <person name="Weber N.D."/>
            <person name="Virtaneva K."/>
            <person name="Barbian K."/>
            <person name="Babar A."/>
            <person name="Rosenke K."/>
        </authorList>
    </citation>
    <scope>NUCLEOTIDE SEQUENCE [LARGE SCALE GENOMIC DNA]</scope>
    <source>
        <strain evidence="1 2">LMa1</strain>
    </source>
</reference>
<evidence type="ECO:0008006" key="3">
    <source>
        <dbReference type="Google" id="ProtNLM"/>
    </source>
</evidence>
<evidence type="ECO:0000313" key="2">
    <source>
        <dbReference type="Proteomes" id="UP000078532"/>
    </source>
</evidence>
<proteinExistence type="predicted"/>
<dbReference type="SUPFAM" id="SSF52096">
    <property type="entry name" value="ClpP/crotonase"/>
    <property type="match status" value="1"/>
</dbReference>
<protein>
    <recommendedName>
        <fullName evidence="3">Enoyl-CoA hydratase</fullName>
    </recommendedName>
</protein>
<evidence type="ECO:0000313" key="1">
    <source>
        <dbReference type="EMBL" id="OAT87098.1"/>
    </source>
</evidence>